<sequence>MSSNANDLVIRRFTNDWLIRFAELHYFEPFDLPNNSNTEVLAHYSITSKYTAISPLFTHIITQYTPYLYYNFNFYVKNDKIADNKLHGLFHDFTLPTPKKWNVFISETCRIGDLTPGTVSWLAKNCVTFYSRDLRISDFAEPIINTMTTYELKYLLNSCKFDRKVEICAILTDSIAFAEVCPLVAHCKDITIDVKNMVFDGNVANVLRENQLCPNFFLLHELDLSERAFLEMLDYFLVLPVCDRVLSFKFVKRQPVSLSKAIAAKYEHAGVMFLDLILPKSPFYTCDIHTYEQNGIPWVKISMSDLPSNLRQA</sequence>
<organism evidence="1 2">
    <name type="scientific">Panagrellus redivivus</name>
    <name type="common">Microworm</name>
    <dbReference type="NCBI Taxonomy" id="6233"/>
    <lineage>
        <taxon>Eukaryota</taxon>
        <taxon>Metazoa</taxon>
        <taxon>Ecdysozoa</taxon>
        <taxon>Nematoda</taxon>
        <taxon>Chromadorea</taxon>
        <taxon>Rhabditida</taxon>
        <taxon>Tylenchina</taxon>
        <taxon>Panagrolaimomorpha</taxon>
        <taxon>Panagrolaimoidea</taxon>
        <taxon>Panagrolaimidae</taxon>
        <taxon>Panagrellus</taxon>
    </lineage>
</organism>
<reference evidence="2" key="2">
    <citation type="submission" date="2020-10" db="UniProtKB">
        <authorList>
            <consortium name="WormBaseParasite"/>
        </authorList>
    </citation>
    <scope>IDENTIFICATION</scope>
</reference>
<proteinExistence type="predicted"/>
<accession>A0A7E4ZYA5</accession>
<dbReference type="AlphaFoldDB" id="A0A7E4ZYA5"/>
<keyword evidence="1" id="KW-1185">Reference proteome</keyword>
<dbReference type="Proteomes" id="UP000492821">
    <property type="component" value="Unassembled WGS sequence"/>
</dbReference>
<reference evidence="1" key="1">
    <citation type="journal article" date="2013" name="Genetics">
        <title>The draft genome and transcriptome of Panagrellus redivivus are shaped by the harsh demands of a free-living lifestyle.</title>
        <authorList>
            <person name="Srinivasan J."/>
            <person name="Dillman A.R."/>
            <person name="Macchietto M.G."/>
            <person name="Heikkinen L."/>
            <person name="Lakso M."/>
            <person name="Fracchia K.M."/>
            <person name="Antoshechkin I."/>
            <person name="Mortazavi A."/>
            <person name="Wong G."/>
            <person name="Sternberg P.W."/>
        </authorList>
    </citation>
    <scope>NUCLEOTIDE SEQUENCE [LARGE SCALE GENOMIC DNA]</scope>
    <source>
        <strain evidence="1">MT8872</strain>
    </source>
</reference>
<protein>
    <submittedName>
        <fullName evidence="2">F-box domain-containing protein</fullName>
    </submittedName>
</protein>
<name>A0A7E4ZYA5_PANRE</name>
<evidence type="ECO:0000313" key="1">
    <source>
        <dbReference type="Proteomes" id="UP000492821"/>
    </source>
</evidence>
<dbReference type="WBParaSite" id="Pan_g3228.t1">
    <property type="protein sequence ID" value="Pan_g3228.t1"/>
    <property type="gene ID" value="Pan_g3228"/>
</dbReference>
<evidence type="ECO:0000313" key="2">
    <source>
        <dbReference type="WBParaSite" id="Pan_g3228.t1"/>
    </source>
</evidence>